<feature type="transmembrane region" description="Helical" evidence="5">
    <location>
        <begin position="146"/>
        <end position="170"/>
    </location>
</feature>
<evidence type="ECO:0000256" key="5">
    <source>
        <dbReference type="SAM" id="Phobius"/>
    </source>
</evidence>
<comment type="caution">
    <text evidence="7">The sequence shown here is derived from an EMBL/GenBank/DDBJ whole genome shotgun (WGS) entry which is preliminary data.</text>
</comment>
<protein>
    <submittedName>
        <fullName evidence="7">ABC transporter permease</fullName>
    </submittedName>
</protein>
<feature type="transmembrane region" description="Helical" evidence="5">
    <location>
        <begin position="36"/>
        <end position="53"/>
    </location>
</feature>
<feature type="transmembrane region" description="Helical" evidence="5">
    <location>
        <begin position="107"/>
        <end position="134"/>
    </location>
</feature>
<dbReference type="InterPro" id="IPR013525">
    <property type="entry name" value="ABC2_TM"/>
</dbReference>
<evidence type="ECO:0000256" key="4">
    <source>
        <dbReference type="ARBA" id="ARBA00023136"/>
    </source>
</evidence>
<dbReference type="EMBL" id="JADQDK010000001">
    <property type="protein sequence ID" value="MBW0137520.1"/>
    <property type="molecule type" value="Genomic_DNA"/>
</dbReference>
<keyword evidence="4 5" id="KW-0472">Membrane</keyword>
<evidence type="ECO:0000313" key="7">
    <source>
        <dbReference type="EMBL" id="MBW0137520.1"/>
    </source>
</evidence>
<evidence type="ECO:0000256" key="3">
    <source>
        <dbReference type="ARBA" id="ARBA00022989"/>
    </source>
</evidence>
<feature type="transmembrane region" description="Helical" evidence="5">
    <location>
        <begin position="237"/>
        <end position="256"/>
    </location>
</feature>
<evidence type="ECO:0000313" key="8">
    <source>
        <dbReference type="Proteomes" id="UP000694287"/>
    </source>
</evidence>
<evidence type="ECO:0000256" key="2">
    <source>
        <dbReference type="ARBA" id="ARBA00022692"/>
    </source>
</evidence>
<keyword evidence="3 5" id="KW-1133">Transmembrane helix</keyword>
<reference evidence="7 8" key="1">
    <citation type="submission" date="2020-11" db="EMBL/GenBank/DDBJ databases">
        <title>Pseudonocardia abyssalis sp. nov. and Pseudonocardia oceani sp. nov., description and phylogenomic analysis of two novel actinomycetes isolated from the deep Southern Ocean.</title>
        <authorList>
            <person name="Parra J."/>
        </authorList>
    </citation>
    <scope>NUCLEOTIDE SEQUENCE [LARGE SCALE GENOMIC DNA]</scope>
    <source>
        <strain evidence="7 8">KRD-168</strain>
    </source>
</reference>
<dbReference type="Proteomes" id="UP000694287">
    <property type="component" value="Unassembled WGS sequence"/>
</dbReference>
<gene>
    <name evidence="7" type="ORF">I4I81_25140</name>
</gene>
<dbReference type="RefSeq" id="WP_218616387.1">
    <property type="nucleotide sequence ID" value="NZ_JADQDK010000001.1"/>
</dbReference>
<dbReference type="Pfam" id="PF01061">
    <property type="entry name" value="ABC2_membrane"/>
    <property type="match status" value="1"/>
</dbReference>
<proteinExistence type="predicted"/>
<feature type="transmembrane region" description="Helical" evidence="5">
    <location>
        <begin position="182"/>
        <end position="200"/>
    </location>
</feature>
<accession>A0ABS6UZ61</accession>
<dbReference type="PANTHER" id="PTHR43027">
    <property type="entry name" value="DOXORUBICIN RESISTANCE ABC TRANSPORTER PERMEASE PROTEIN DRRC-RELATED"/>
    <property type="match status" value="1"/>
</dbReference>
<name>A0ABS6UZ61_9PSEU</name>
<sequence length="266" mass="27774">MTTAAPTPVTTPGSNASRVLALGAAEVRLLLRNRTAAISSLFLPIAFGVFFAFTFDAGSESGPGIWATIAALQLVLTFTMGVYITITQTVVARRQTRVLKRMRTSSLSDAGVLIATTGPAVAIALVHLVLYAIINTLLGAPFPADVVPLALAVVGGLAVCVTAGFATSIVTPTPERAQITTLPLFFLMFAAAFVVPILPVDSWWQALVLVPGAPIGLLTQLAFTGGTWAPGLLGLPAALPGVVSLIGWTVAFAVLAQRRFRWDPRV</sequence>
<evidence type="ECO:0000259" key="6">
    <source>
        <dbReference type="Pfam" id="PF01061"/>
    </source>
</evidence>
<organism evidence="7 8">
    <name type="scientific">Pseudonocardia abyssalis</name>
    <dbReference type="NCBI Taxonomy" id="2792008"/>
    <lineage>
        <taxon>Bacteria</taxon>
        <taxon>Bacillati</taxon>
        <taxon>Actinomycetota</taxon>
        <taxon>Actinomycetes</taxon>
        <taxon>Pseudonocardiales</taxon>
        <taxon>Pseudonocardiaceae</taxon>
        <taxon>Pseudonocardia</taxon>
    </lineage>
</organism>
<feature type="transmembrane region" description="Helical" evidence="5">
    <location>
        <begin position="65"/>
        <end position="86"/>
    </location>
</feature>
<dbReference type="InterPro" id="IPR052902">
    <property type="entry name" value="ABC-2_transporter"/>
</dbReference>
<keyword evidence="8" id="KW-1185">Reference proteome</keyword>
<feature type="domain" description="ABC-2 type transporter transmembrane" evidence="6">
    <location>
        <begin position="19"/>
        <end position="207"/>
    </location>
</feature>
<evidence type="ECO:0000256" key="1">
    <source>
        <dbReference type="ARBA" id="ARBA00004141"/>
    </source>
</evidence>
<comment type="subcellular location">
    <subcellularLocation>
        <location evidence="1">Membrane</location>
        <topology evidence="1">Multi-pass membrane protein</topology>
    </subcellularLocation>
</comment>
<dbReference type="PANTHER" id="PTHR43027:SF2">
    <property type="entry name" value="TRANSPORT PERMEASE PROTEIN"/>
    <property type="match status" value="1"/>
</dbReference>
<keyword evidence="2 5" id="KW-0812">Transmembrane</keyword>